<name>A0AA38KLN7_TAXCH</name>
<accession>A0AA38KLN7</accession>
<comment type="caution">
    <text evidence="2">The sequence shown here is derived from an EMBL/GenBank/DDBJ whole genome shotgun (WGS) entry which is preliminary data.</text>
</comment>
<dbReference type="Proteomes" id="UP000824469">
    <property type="component" value="Unassembled WGS sequence"/>
</dbReference>
<dbReference type="AlphaFoldDB" id="A0AA38KLN7"/>
<sequence length="56" mass="6441">NEDEIQNENVENNYFAMNIDNELNDNVGMDEEIDMNPNVEPLPENPNVEPLPENPN</sequence>
<evidence type="ECO:0000256" key="1">
    <source>
        <dbReference type="SAM" id="MobiDB-lite"/>
    </source>
</evidence>
<proteinExistence type="predicted"/>
<feature type="non-terminal residue" evidence="2">
    <location>
        <position position="1"/>
    </location>
</feature>
<evidence type="ECO:0000313" key="3">
    <source>
        <dbReference type="Proteomes" id="UP000824469"/>
    </source>
</evidence>
<feature type="region of interest" description="Disordered" evidence="1">
    <location>
        <begin position="25"/>
        <end position="56"/>
    </location>
</feature>
<feature type="compositionally biased region" description="Low complexity" evidence="1">
    <location>
        <begin position="36"/>
        <end position="56"/>
    </location>
</feature>
<organism evidence="2 3">
    <name type="scientific">Taxus chinensis</name>
    <name type="common">Chinese yew</name>
    <name type="synonym">Taxus wallichiana var. chinensis</name>
    <dbReference type="NCBI Taxonomy" id="29808"/>
    <lineage>
        <taxon>Eukaryota</taxon>
        <taxon>Viridiplantae</taxon>
        <taxon>Streptophyta</taxon>
        <taxon>Embryophyta</taxon>
        <taxon>Tracheophyta</taxon>
        <taxon>Spermatophyta</taxon>
        <taxon>Pinopsida</taxon>
        <taxon>Pinidae</taxon>
        <taxon>Conifers II</taxon>
        <taxon>Cupressales</taxon>
        <taxon>Taxaceae</taxon>
        <taxon>Taxus</taxon>
    </lineage>
</organism>
<gene>
    <name evidence="2" type="ORF">KI387_011340</name>
</gene>
<dbReference type="EMBL" id="JAHRHJ020000008">
    <property type="protein sequence ID" value="KAH9306936.1"/>
    <property type="molecule type" value="Genomic_DNA"/>
</dbReference>
<keyword evidence="3" id="KW-1185">Reference proteome</keyword>
<reference evidence="2 3" key="1">
    <citation type="journal article" date="2021" name="Nat. Plants">
        <title>The Taxus genome provides insights into paclitaxel biosynthesis.</title>
        <authorList>
            <person name="Xiong X."/>
            <person name="Gou J."/>
            <person name="Liao Q."/>
            <person name="Li Y."/>
            <person name="Zhou Q."/>
            <person name="Bi G."/>
            <person name="Li C."/>
            <person name="Du R."/>
            <person name="Wang X."/>
            <person name="Sun T."/>
            <person name="Guo L."/>
            <person name="Liang H."/>
            <person name="Lu P."/>
            <person name="Wu Y."/>
            <person name="Zhang Z."/>
            <person name="Ro D.K."/>
            <person name="Shang Y."/>
            <person name="Huang S."/>
            <person name="Yan J."/>
        </authorList>
    </citation>
    <scope>NUCLEOTIDE SEQUENCE [LARGE SCALE GENOMIC DNA]</scope>
    <source>
        <strain evidence="2">Ta-2019</strain>
    </source>
</reference>
<feature type="non-terminal residue" evidence="2">
    <location>
        <position position="56"/>
    </location>
</feature>
<protein>
    <submittedName>
        <fullName evidence="2">Uncharacterized protein</fullName>
    </submittedName>
</protein>
<evidence type="ECO:0000313" key="2">
    <source>
        <dbReference type="EMBL" id="KAH9306936.1"/>
    </source>
</evidence>